<dbReference type="Pfam" id="PF22629">
    <property type="entry name" value="ACT_AHAS_ss"/>
    <property type="match status" value="1"/>
</dbReference>
<dbReference type="UniPathway" id="UPA00049">
    <property type="reaction ID" value="UER00059"/>
</dbReference>
<dbReference type="GO" id="GO:1990610">
    <property type="term" value="F:acetolactate synthase regulator activity"/>
    <property type="evidence" value="ECO:0007669"/>
    <property type="project" value="InterPro"/>
</dbReference>
<dbReference type="InterPro" id="IPR045865">
    <property type="entry name" value="ACT-like_dom_sf"/>
</dbReference>
<comment type="pathway">
    <text evidence="2">Amino-acid biosynthesis; L-valine biosynthesis; L-valine from pyruvate: step 1/4.</text>
</comment>
<dbReference type="CDD" id="cd04878">
    <property type="entry name" value="ACT_AHAS"/>
    <property type="match status" value="1"/>
</dbReference>
<keyword evidence="4" id="KW-0028">Amino-acid biosynthesis</keyword>
<dbReference type="SUPFAM" id="SSF55021">
    <property type="entry name" value="ACT-like"/>
    <property type="match status" value="2"/>
</dbReference>
<dbReference type="Pfam" id="PF10369">
    <property type="entry name" value="ALS_ss_C"/>
    <property type="match status" value="1"/>
</dbReference>
<dbReference type="GO" id="GO:0009097">
    <property type="term" value="P:isoleucine biosynthetic process"/>
    <property type="evidence" value="ECO:0007669"/>
    <property type="project" value="UniProtKB-UniPathway"/>
</dbReference>
<evidence type="ECO:0000256" key="3">
    <source>
        <dbReference type="ARBA" id="ARBA00006341"/>
    </source>
</evidence>
<evidence type="ECO:0000256" key="4">
    <source>
        <dbReference type="ARBA" id="ARBA00022605"/>
    </source>
</evidence>
<comment type="pathway">
    <text evidence="1">Amino-acid biosynthesis; L-isoleucine biosynthesis; L-isoleucine from 2-oxobutanoate: step 1/4.</text>
</comment>
<name>A0A381YWG4_9ZZZZ</name>
<evidence type="ECO:0000313" key="7">
    <source>
        <dbReference type="EMBL" id="SVA80982.1"/>
    </source>
</evidence>
<accession>A0A381YWG4</accession>
<keyword evidence="5" id="KW-0100">Branched-chain amino acid biosynthesis</keyword>
<reference evidence="7" key="1">
    <citation type="submission" date="2018-05" db="EMBL/GenBank/DDBJ databases">
        <authorList>
            <person name="Lanie J.A."/>
            <person name="Ng W.-L."/>
            <person name="Kazmierczak K.M."/>
            <person name="Andrzejewski T.M."/>
            <person name="Davidsen T.M."/>
            <person name="Wayne K.J."/>
            <person name="Tettelin H."/>
            <person name="Glass J.I."/>
            <person name="Rusch D."/>
            <person name="Podicherti R."/>
            <person name="Tsui H.-C.T."/>
            <person name="Winkler M.E."/>
        </authorList>
    </citation>
    <scope>NUCLEOTIDE SEQUENCE</scope>
</reference>
<dbReference type="GO" id="GO:0005829">
    <property type="term" value="C:cytosol"/>
    <property type="evidence" value="ECO:0007669"/>
    <property type="project" value="TreeGrafter"/>
</dbReference>
<feature type="domain" description="ACT" evidence="6">
    <location>
        <begin position="1"/>
        <end position="72"/>
    </location>
</feature>
<dbReference type="PANTHER" id="PTHR30239">
    <property type="entry name" value="ACETOLACTATE SYNTHASE SMALL SUBUNIT"/>
    <property type="match status" value="1"/>
</dbReference>
<dbReference type="PROSITE" id="PS51671">
    <property type="entry name" value="ACT"/>
    <property type="match status" value="1"/>
</dbReference>
<evidence type="ECO:0000259" key="6">
    <source>
        <dbReference type="PROSITE" id="PS51671"/>
    </source>
</evidence>
<protein>
    <recommendedName>
        <fullName evidence="6">ACT domain-containing protein</fullName>
    </recommendedName>
</protein>
<evidence type="ECO:0000256" key="1">
    <source>
        <dbReference type="ARBA" id="ARBA00004974"/>
    </source>
</evidence>
<evidence type="ECO:0000256" key="2">
    <source>
        <dbReference type="ARBA" id="ARBA00005025"/>
    </source>
</evidence>
<dbReference type="NCBIfam" id="TIGR00119">
    <property type="entry name" value="acolac_sm"/>
    <property type="match status" value="1"/>
</dbReference>
<dbReference type="InterPro" id="IPR019455">
    <property type="entry name" value="Acetolactate_synth_ssu_C"/>
</dbReference>
<dbReference type="InterPro" id="IPR002912">
    <property type="entry name" value="ACT_dom"/>
</dbReference>
<dbReference type="FunFam" id="3.30.70.1150:FF:000001">
    <property type="entry name" value="Acetolactate synthase small subunit"/>
    <property type="match status" value="1"/>
</dbReference>
<dbReference type="InterPro" id="IPR039557">
    <property type="entry name" value="AHAS_ACT"/>
</dbReference>
<dbReference type="Gene3D" id="3.30.70.260">
    <property type="match status" value="1"/>
</dbReference>
<dbReference type="FunFam" id="3.30.70.260:FF:000001">
    <property type="entry name" value="Acetolactate synthase, small subunit"/>
    <property type="match status" value="1"/>
</dbReference>
<sequence>MVENKFGVLARVAGLFSGRGFNIDSLSVAETEDPNTSQMTIVTHGNDEAIIEQIEKQLNRLIEVIRIKDITKENHVEREMILVKLAVDTSKRGEVLQIVDIFRARTIDVASESLTIEITGDENKLGAVIDMLKPYGIRELVRTGKVAIMRSSGK</sequence>
<dbReference type="GO" id="GO:0003984">
    <property type="term" value="F:acetolactate synthase activity"/>
    <property type="evidence" value="ECO:0007669"/>
    <property type="project" value="TreeGrafter"/>
</dbReference>
<gene>
    <name evidence="7" type="ORF">METZ01_LOCUS133836</name>
</gene>
<dbReference type="GO" id="GO:0009099">
    <property type="term" value="P:L-valine biosynthetic process"/>
    <property type="evidence" value="ECO:0007669"/>
    <property type="project" value="UniProtKB-UniPathway"/>
</dbReference>
<dbReference type="PANTHER" id="PTHR30239:SF0">
    <property type="entry name" value="ACETOLACTATE SYNTHASE SMALL SUBUNIT 1, CHLOROPLASTIC"/>
    <property type="match status" value="1"/>
</dbReference>
<dbReference type="EMBL" id="UINC01019161">
    <property type="protein sequence ID" value="SVA80982.1"/>
    <property type="molecule type" value="Genomic_DNA"/>
</dbReference>
<dbReference type="InterPro" id="IPR004789">
    <property type="entry name" value="Acetalactate_synth_ssu"/>
</dbReference>
<evidence type="ECO:0000256" key="5">
    <source>
        <dbReference type="ARBA" id="ARBA00023304"/>
    </source>
</evidence>
<organism evidence="7">
    <name type="scientific">marine metagenome</name>
    <dbReference type="NCBI Taxonomy" id="408172"/>
    <lineage>
        <taxon>unclassified sequences</taxon>
        <taxon>metagenomes</taxon>
        <taxon>ecological metagenomes</taxon>
    </lineage>
</organism>
<dbReference type="AlphaFoldDB" id="A0A381YWG4"/>
<dbReference type="InterPro" id="IPR054480">
    <property type="entry name" value="AHAS_small-like_ACT"/>
</dbReference>
<proteinExistence type="inferred from homology"/>
<dbReference type="Gene3D" id="3.30.70.1150">
    <property type="entry name" value="ACT-like. Chain A, domain 2"/>
    <property type="match status" value="1"/>
</dbReference>
<dbReference type="NCBIfam" id="NF008864">
    <property type="entry name" value="PRK11895.1"/>
    <property type="match status" value="1"/>
</dbReference>
<comment type="similarity">
    <text evidence="3">Belongs to the acetolactate synthase small subunit family.</text>
</comment>
<dbReference type="InterPro" id="IPR027271">
    <property type="entry name" value="Acetolactate_synth/TF_NikR_C"/>
</dbReference>
<dbReference type="UniPathway" id="UPA00047">
    <property type="reaction ID" value="UER00055"/>
</dbReference>